<dbReference type="EC" id="3.2.1.40" evidence="2"/>
<dbReference type="InterPro" id="IPR035396">
    <property type="entry name" value="Bac_rhamnosid6H"/>
</dbReference>
<keyword evidence="4" id="KW-0732">Signal</keyword>
<feature type="signal peptide" evidence="4">
    <location>
        <begin position="1"/>
        <end position="30"/>
    </location>
</feature>
<dbReference type="InterPro" id="IPR013783">
    <property type="entry name" value="Ig-like_fold"/>
</dbReference>
<dbReference type="Pfam" id="PF17390">
    <property type="entry name" value="Bac_rhamnosid_C"/>
    <property type="match status" value="1"/>
</dbReference>
<evidence type="ECO:0000256" key="2">
    <source>
        <dbReference type="ARBA" id="ARBA00012652"/>
    </source>
</evidence>
<name>A0ABP7PZN3_9SPHI</name>
<dbReference type="InterPro" id="IPR035398">
    <property type="entry name" value="Bac_rhamnosid_C"/>
</dbReference>
<comment type="caution">
    <text evidence="9">The sequence shown here is derived from an EMBL/GenBank/DDBJ whole genome shotgun (WGS) entry which is preliminary data.</text>
</comment>
<feature type="domain" description="Alpha-L-rhamnosidase concanavalin-like" evidence="5">
    <location>
        <begin position="633"/>
        <end position="738"/>
    </location>
</feature>
<reference evidence="10" key="1">
    <citation type="journal article" date="2019" name="Int. J. Syst. Evol. Microbiol.">
        <title>The Global Catalogue of Microorganisms (GCM) 10K type strain sequencing project: providing services to taxonomists for standard genome sequencing and annotation.</title>
        <authorList>
            <consortium name="The Broad Institute Genomics Platform"/>
            <consortium name="The Broad Institute Genome Sequencing Center for Infectious Disease"/>
            <person name="Wu L."/>
            <person name="Ma J."/>
        </authorList>
    </citation>
    <scope>NUCLEOTIDE SEQUENCE [LARGE SCALE GENOMIC DNA]</scope>
    <source>
        <strain evidence="10">JCM 16601</strain>
    </source>
</reference>
<dbReference type="Proteomes" id="UP001500742">
    <property type="component" value="Unassembled WGS sequence"/>
</dbReference>
<dbReference type="PIRSF" id="PIRSF010631">
    <property type="entry name" value="A-rhamnsds"/>
    <property type="match status" value="1"/>
</dbReference>
<gene>
    <name evidence="9" type="ORF">GCM10022210_25020</name>
</gene>
<evidence type="ECO:0000259" key="8">
    <source>
        <dbReference type="Pfam" id="PF17390"/>
    </source>
</evidence>
<dbReference type="Gene3D" id="1.50.10.10">
    <property type="match status" value="1"/>
</dbReference>
<comment type="catalytic activity">
    <reaction evidence="1">
        <text>Hydrolysis of terminal non-reducing alpha-L-rhamnose residues in alpha-L-rhamnosides.</text>
        <dbReference type="EC" id="3.2.1.40"/>
    </reaction>
</comment>
<proteinExistence type="predicted"/>
<dbReference type="InterPro" id="IPR012341">
    <property type="entry name" value="6hp_glycosidase-like_sf"/>
</dbReference>
<evidence type="ECO:0000313" key="10">
    <source>
        <dbReference type="Proteomes" id="UP001500742"/>
    </source>
</evidence>
<evidence type="ECO:0000256" key="1">
    <source>
        <dbReference type="ARBA" id="ARBA00001445"/>
    </source>
</evidence>
<dbReference type="InterPro" id="IPR013737">
    <property type="entry name" value="Bac_rhamnosid_N"/>
</dbReference>
<evidence type="ECO:0000313" key="9">
    <source>
        <dbReference type="EMBL" id="GAA3973817.1"/>
    </source>
</evidence>
<dbReference type="InterPro" id="IPR008902">
    <property type="entry name" value="Rhamnosid_concanavalin"/>
</dbReference>
<dbReference type="Gene3D" id="2.60.120.260">
    <property type="entry name" value="Galactose-binding domain-like"/>
    <property type="match status" value="2"/>
</dbReference>
<dbReference type="EMBL" id="BAAAZC010000019">
    <property type="protein sequence ID" value="GAA3973817.1"/>
    <property type="molecule type" value="Genomic_DNA"/>
</dbReference>
<dbReference type="Pfam" id="PF08531">
    <property type="entry name" value="Bac_rhamnosid_N"/>
    <property type="match status" value="1"/>
</dbReference>
<feature type="domain" description="Bacterial alpha-L-rhamnosidase N-terminal" evidence="6">
    <location>
        <begin position="429"/>
        <end position="586"/>
    </location>
</feature>
<feature type="chain" id="PRO_5046926131" description="alpha-L-rhamnosidase" evidence="4">
    <location>
        <begin position="31"/>
        <end position="1223"/>
    </location>
</feature>
<protein>
    <recommendedName>
        <fullName evidence="2">alpha-L-rhamnosidase</fullName>
        <ecNumber evidence="2">3.2.1.40</ecNumber>
    </recommendedName>
</protein>
<evidence type="ECO:0000259" key="7">
    <source>
        <dbReference type="Pfam" id="PF17389"/>
    </source>
</evidence>
<dbReference type="InterPro" id="IPR008928">
    <property type="entry name" value="6-hairpin_glycosidase_sf"/>
</dbReference>
<dbReference type="InterPro" id="IPR016007">
    <property type="entry name" value="Alpha_rhamnosid"/>
</dbReference>
<evidence type="ECO:0000256" key="3">
    <source>
        <dbReference type="ARBA" id="ARBA00022801"/>
    </source>
</evidence>
<accession>A0ABP7PZN3</accession>
<dbReference type="PANTHER" id="PTHR33307:SF6">
    <property type="entry name" value="ALPHA-RHAMNOSIDASE (EUROFUNG)-RELATED"/>
    <property type="match status" value="1"/>
</dbReference>
<feature type="domain" description="Alpha-L-rhamnosidase C-terminal" evidence="8">
    <location>
        <begin position="1113"/>
        <end position="1189"/>
    </location>
</feature>
<feature type="domain" description="Alpha-L-rhamnosidase six-hairpin glycosidase" evidence="7">
    <location>
        <begin position="748"/>
        <end position="1109"/>
    </location>
</feature>
<evidence type="ECO:0000256" key="4">
    <source>
        <dbReference type="SAM" id="SignalP"/>
    </source>
</evidence>
<dbReference type="Pfam" id="PF17389">
    <property type="entry name" value="Bac_rhamnosid6H"/>
    <property type="match status" value="1"/>
</dbReference>
<dbReference type="Gene3D" id="2.60.420.10">
    <property type="entry name" value="Maltose phosphorylase, domain 3"/>
    <property type="match status" value="1"/>
</dbReference>
<dbReference type="Pfam" id="PF05592">
    <property type="entry name" value="Bac_rhamnosid"/>
    <property type="match status" value="1"/>
</dbReference>
<keyword evidence="3" id="KW-0378">Hydrolase</keyword>
<keyword evidence="10" id="KW-1185">Reference proteome</keyword>
<dbReference type="Pfam" id="PF25788">
    <property type="entry name" value="Ig_Rha78A_N"/>
    <property type="match status" value="1"/>
</dbReference>
<sequence>MEKNALRRFKTCLPALGLFCLVALTVPASAQTVKPNTAAGLDNLQVEYTDRPLGIDVTVPRFGWQMKAPAGARGYAQLAYQIAVADGEGKQVWSTGKINSSTSSGIEYAGKKLKAATRYTWKLTVWDQTGKTLTNTSWFETGLMNTGLSAWDGANWIGGNDNDLVLKSHYLPVFNLSCKLAVAPGSTRAAIILSANDARLMNSNKNIFQVASKKDESYFKVELDIAAVNSAGTGTAKINVYRSGYTGNDTAGRVIKTFEIKPGVINNGNKNKEHKIFINDEFGTLMFTVDDDNAFFVDNNKGPAPAPSPFPSRGPKRAVVTLNPLGEHDVISYGLLCDIGYSVDAGQQASFSGIEVSNARRPGNTLFKEDLSAQNYTGIYKNFIGKTSSGISIKDDRFQVSGGSKGAFLVADPSHNSMPMLRTQFAADKKVASARLYVTARGIYEFYLNGKRVGHDYYNPGLTQYNITHLYQTYDVTGMISNGQNALGAMLGEGWWSGLLSYGSVWNHFGDRQSLLAKLVIKYTDGSKKVITTNNKDWKYYNKGPVVYSSLDMGEVYDASLEAGIKNWSTTGYNDAAWTKAVEIPLKGTAYSGVSYDFFGRKEDFNFDKLSLIGQIGQPAGIYKTLTATKVLEVRKGVYVYNMGQNIVGVPCITFKDGKAGKKITFRYAEVLYPNLKESGKNVGMIMTENYRAALSQDIYTMKDGPQVFQPHFTSHGYQYVEITGIDEPLPLTAVQGLAMSSISKLTADYNTSNPKVNKLWSNLTWSNIDNFLTIPTDCPQRNERMGWSGDISIFSRTATYLSNSDQFLRRHLFALRDLQMGNGKFTDIAPVGGGFGGVLWGSAGITIPWEAYQQYDDVALLKEHYDAMARYMTYIDSTINKTTGLSSDDVLGDWLGPQNNQLGTDYLVTAYHIFDLGIMVKVATALNKPQDAAKYQERYNERKVFFNKTFISADKKALGLIGGGIFAPRDAKVEFKVADIETPYAVGLALGAFSNENIPYMAKNLQGAVEHESKDDGGITRPKYSLMTGFIGTAWISKSLSDYGHSDLAYKVLQNEHYPSWLYAINQGATTIWERLNGYTVENGFGGNNSMNSFNHYSFGAVGQWMMAYSLGIQRDEAAFKKFILQPEPDPTGQMTYAKGYYDSPYGRINSSWKVTGNTLSYNATVPANTRATLYLPAKAASSVNESGKPAAKAKGIKFLKFADGKAVYELESGSYAFSVVQ</sequence>
<evidence type="ECO:0000259" key="5">
    <source>
        <dbReference type="Pfam" id="PF05592"/>
    </source>
</evidence>
<dbReference type="PANTHER" id="PTHR33307">
    <property type="entry name" value="ALPHA-RHAMNOSIDASE (EUROFUNG)"/>
    <property type="match status" value="1"/>
</dbReference>
<dbReference type="Gene3D" id="2.60.40.10">
    <property type="entry name" value="Immunoglobulins"/>
    <property type="match status" value="1"/>
</dbReference>
<dbReference type="RefSeq" id="WP_259087952.1">
    <property type="nucleotide sequence ID" value="NZ_BAAAZC010000019.1"/>
</dbReference>
<evidence type="ECO:0000259" key="6">
    <source>
        <dbReference type="Pfam" id="PF08531"/>
    </source>
</evidence>
<organism evidence="9 10">
    <name type="scientific">Mucilaginibacter dorajii</name>
    <dbReference type="NCBI Taxonomy" id="692994"/>
    <lineage>
        <taxon>Bacteria</taxon>
        <taxon>Pseudomonadati</taxon>
        <taxon>Bacteroidota</taxon>
        <taxon>Sphingobacteriia</taxon>
        <taxon>Sphingobacteriales</taxon>
        <taxon>Sphingobacteriaceae</taxon>
        <taxon>Mucilaginibacter</taxon>
    </lineage>
</organism>
<dbReference type="SUPFAM" id="SSF48208">
    <property type="entry name" value="Six-hairpin glycosidases"/>
    <property type="match status" value="1"/>
</dbReference>